<feature type="compositionally biased region" description="Basic and acidic residues" evidence="3">
    <location>
        <begin position="424"/>
        <end position="433"/>
    </location>
</feature>
<dbReference type="Gene3D" id="2.40.50.40">
    <property type="match status" value="1"/>
</dbReference>
<feature type="compositionally biased region" description="Basic residues" evidence="3">
    <location>
        <begin position="434"/>
        <end position="445"/>
    </location>
</feature>
<feature type="domain" description="Chromo" evidence="4">
    <location>
        <begin position="462"/>
        <end position="515"/>
    </location>
</feature>
<evidence type="ECO:0000256" key="3">
    <source>
        <dbReference type="SAM" id="MobiDB-lite"/>
    </source>
</evidence>
<gene>
    <name evidence="5" type="ORF">RHIMIDRAFT_304613</name>
</gene>
<feature type="region of interest" description="Disordered" evidence="3">
    <location>
        <begin position="414"/>
        <end position="445"/>
    </location>
</feature>
<dbReference type="RefSeq" id="XP_023460952.1">
    <property type="nucleotide sequence ID" value="XM_023614452.1"/>
</dbReference>
<dbReference type="PROSITE" id="PS50013">
    <property type="entry name" value="CHROMO_2"/>
    <property type="match status" value="1"/>
</dbReference>
<dbReference type="GO" id="GO:0046872">
    <property type="term" value="F:metal ion binding"/>
    <property type="evidence" value="ECO:0007669"/>
    <property type="project" value="UniProtKB-KW"/>
</dbReference>
<dbReference type="InterPro" id="IPR027806">
    <property type="entry name" value="HARBI1_dom"/>
</dbReference>
<evidence type="ECO:0000256" key="1">
    <source>
        <dbReference type="ARBA" id="ARBA00001968"/>
    </source>
</evidence>
<dbReference type="CDD" id="cd18978">
    <property type="entry name" value="CD_DDE_transposase_like"/>
    <property type="match status" value="1"/>
</dbReference>
<dbReference type="GeneID" id="35445441"/>
<evidence type="ECO:0000313" key="5">
    <source>
        <dbReference type="EMBL" id="PHZ07244.1"/>
    </source>
</evidence>
<reference evidence="5 6" key="1">
    <citation type="journal article" date="2016" name="Proc. Natl. Acad. Sci. U.S.A.">
        <title>Lipid metabolic changes in an early divergent fungus govern the establishment of a mutualistic symbiosis with endobacteria.</title>
        <authorList>
            <person name="Lastovetsky O.A."/>
            <person name="Gaspar M.L."/>
            <person name="Mondo S.J."/>
            <person name="LaButti K.M."/>
            <person name="Sandor L."/>
            <person name="Grigoriev I.V."/>
            <person name="Henry S.A."/>
            <person name="Pawlowska T.E."/>
        </authorList>
    </citation>
    <scope>NUCLEOTIDE SEQUENCE [LARGE SCALE GENOMIC DNA]</scope>
    <source>
        <strain evidence="5 6">ATCC 52813</strain>
    </source>
</reference>
<dbReference type="SMART" id="SM00298">
    <property type="entry name" value="CHROMO"/>
    <property type="match status" value="1"/>
</dbReference>
<dbReference type="STRING" id="1340429.A0A2G4SEN0"/>
<accession>A0A2G4SEN0</accession>
<dbReference type="InterPro" id="IPR023780">
    <property type="entry name" value="Chromo_domain"/>
</dbReference>
<sequence length="515" mass="61300">MTINTSLEDDINNEVNKIIINNWSFLDYNWPIISYEYKHRTEIKHIKNIKEIKKELVKKLGYISVFFFLVVLYTSKEYPAPYFEVEKGLFLLYHLVSGVSGIDINKFLPQSSFHKYYKKFWMDEDNYKRINKIINDSLENMFSSIRLRILSSYKHNPPLFKHVTLIIDGHDSRINYVDTDIKRERLFSYKFKKNGIRTQIISDINDMIIYISKSDFCADSSDGSMFLNMKLYRKINSYDVLATDGGYTLFINQLIDLSSEKGFNLNNNNFIYPIRKEVNLDLSSDERHFNDVFGSFRSKIEAQFSDIGNKFLRFSNSNSTAKIDNIKFYNLQFKTACLLKNIQKFVEIFNINIQSHHKLWESDNFEFPFKEKLIDIVISNSMEQSKRKNEMLELQKSFLEFSIDTNMIIDEFSEDSNNDNNKLSSDEDVPKFNEKKRKRKKKGKQKVISIDKIRNISKNNSYEVEKIVNHVFENNNYKFLIKWKDYSDVDNTWITLEQFNEKDMLNKYMKEHNLV</sequence>
<name>A0A2G4SEN0_RHIZD</name>
<organism evidence="5 6">
    <name type="scientific">Rhizopus microsporus ATCC 52813</name>
    <dbReference type="NCBI Taxonomy" id="1340429"/>
    <lineage>
        <taxon>Eukaryota</taxon>
        <taxon>Fungi</taxon>
        <taxon>Fungi incertae sedis</taxon>
        <taxon>Mucoromycota</taxon>
        <taxon>Mucoromycotina</taxon>
        <taxon>Mucoromycetes</taxon>
        <taxon>Mucorales</taxon>
        <taxon>Mucorineae</taxon>
        <taxon>Rhizopodaceae</taxon>
        <taxon>Rhizopus</taxon>
    </lineage>
</organism>
<dbReference type="Pfam" id="PF13359">
    <property type="entry name" value="DDE_Tnp_4"/>
    <property type="match status" value="1"/>
</dbReference>
<proteinExistence type="predicted"/>
<dbReference type="Pfam" id="PF00385">
    <property type="entry name" value="Chromo"/>
    <property type="match status" value="1"/>
</dbReference>
<dbReference type="InterPro" id="IPR000953">
    <property type="entry name" value="Chromo/chromo_shadow_dom"/>
</dbReference>
<dbReference type="SUPFAM" id="SSF54160">
    <property type="entry name" value="Chromo domain-like"/>
    <property type="match status" value="1"/>
</dbReference>
<evidence type="ECO:0000256" key="2">
    <source>
        <dbReference type="ARBA" id="ARBA00022723"/>
    </source>
</evidence>
<keyword evidence="2" id="KW-0479">Metal-binding</keyword>
<evidence type="ECO:0000259" key="4">
    <source>
        <dbReference type="PROSITE" id="PS50013"/>
    </source>
</evidence>
<dbReference type="AlphaFoldDB" id="A0A2G4SEN0"/>
<keyword evidence="6" id="KW-1185">Reference proteome</keyword>
<protein>
    <recommendedName>
        <fullName evidence="4">Chromo domain-containing protein</fullName>
    </recommendedName>
</protein>
<dbReference type="InterPro" id="IPR016197">
    <property type="entry name" value="Chromo-like_dom_sf"/>
</dbReference>
<dbReference type="Proteomes" id="UP000242254">
    <property type="component" value="Unassembled WGS sequence"/>
</dbReference>
<dbReference type="EMBL" id="KZ303885">
    <property type="protein sequence ID" value="PHZ07244.1"/>
    <property type="molecule type" value="Genomic_DNA"/>
</dbReference>
<evidence type="ECO:0000313" key="6">
    <source>
        <dbReference type="Proteomes" id="UP000242254"/>
    </source>
</evidence>
<comment type="cofactor">
    <cofactor evidence="1">
        <name>a divalent metal cation</name>
        <dbReference type="ChEBI" id="CHEBI:60240"/>
    </cofactor>
</comment>